<dbReference type="Proteomes" id="UP001295444">
    <property type="component" value="Chromosome 01"/>
</dbReference>
<feature type="non-terminal residue" evidence="1">
    <location>
        <position position="82"/>
    </location>
</feature>
<sequence length="82" mass="8839">ARSELSGPCSPPIMHLTAADILGCSDCCHLSLALFSPSSDTTCCNLDDDLLGGCFLPSYLTGRCRRWTSLSQKSAKIWSNLE</sequence>
<dbReference type="EMBL" id="OW240912">
    <property type="protein sequence ID" value="CAH2224671.1"/>
    <property type="molecule type" value="Genomic_DNA"/>
</dbReference>
<evidence type="ECO:0000313" key="1">
    <source>
        <dbReference type="EMBL" id="CAH2224671.1"/>
    </source>
</evidence>
<evidence type="ECO:0000313" key="2">
    <source>
        <dbReference type="Proteomes" id="UP001295444"/>
    </source>
</evidence>
<protein>
    <submittedName>
        <fullName evidence="1">Uncharacterized protein</fullName>
    </submittedName>
</protein>
<keyword evidence="2" id="KW-1185">Reference proteome</keyword>
<proteinExistence type="predicted"/>
<name>A0AAD1R8S1_PELCU</name>
<accession>A0AAD1R8S1</accession>
<gene>
    <name evidence="1" type="ORF">PECUL_23A005071</name>
</gene>
<organism evidence="1 2">
    <name type="scientific">Pelobates cultripes</name>
    <name type="common">Western spadefoot toad</name>
    <dbReference type="NCBI Taxonomy" id="61616"/>
    <lineage>
        <taxon>Eukaryota</taxon>
        <taxon>Metazoa</taxon>
        <taxon>Chordata</taxon>
        <taxon>Craniata</taxon>
        <taxon>Vertebrata</taxon>
        <taxon>Euteleostomi</taxon>
        <taxon>Amphibia</taxon>
        <taxon>Batrachia</taxon>
        <taxon>Anura</taxon>
        <taxon>Pelobatoidea</taxon>
        <taxon>Pelobatidae</taxon>
        <taxon>Pelobates</taxon>
    </lineage>
</organism>
<dbReference type="AlphaFoldDB" id="A0AAD1R8S1"/>
<reference evidence="1" key="1">
    <citation type="submission" date="2022-03" db="EMBL/GenBank/DDBJ databases">
        <authorList>
            <person name="Alioto T."/>
            <person name="Alioto T."/>
            <person name="Gomez Garrido J."/>
        </authorList>
    </citation>
    <scope>NUCLEOTIDE SEQUENCE</scope>
</reference>
<feature type="non-terminal residue" evidence="1">
    <location>
        <position position="1"/>
    </location>
</feature>